<keyword evidence="3" id="KW-1185">Reference proteome</keyword>
<dbReference type="SUPFAM" id="SSF50965">
    <property type="entry name" value="Galactose oxidase, central domain"/>
    <property type="match status" value="1"/>
</dbReference>
<feature type="chain" id="PRO_5047215874" description="Galactose oxidase" evidence="1">
    <location>
        <begin position="26"/>
        <end position="382"/>
    </location>
</feature>
<dbReference type="RefSeq" id="WP_267560906.1">
    <property type="nucleotide sequence ID" value="NZ_JAPNTZ010000001.1"/>
</dbReference>
<evidence type="ECO:0000313" key="3">
    <source>
        <dbReference type="Proteomes" id="UP001151002"/>
    </source>
</evidence>
<comment type="caution">
    <text evidence="2">The sequence shown here is derived from an EMBL/GenBank/DDBJ whole genome shotgun (WGS) entry which is preliminary data.</text>
</comment>
<dbReference type="InterPro" id="IPR015915">
    <property type="entry name" value="Kelch-typ_b-propeller"/>
</dbReference>
<gene>
    <name evidence="2" type="ORF">OWR29_03725</name>
</gene>
<keyword evidence="1" id="KW-0732">Signal</keyword>
<dbReference type="SUPFAM" id="SSF117281">
    <property type="entry name" value="Kelch motif"/>
    <property type="match status" value="1"/>
</dbReference>
<protein>
    <recommendedName>
        <fullName evidence="4">Galactose oxidase</fullName>
    </recommendedName>
</protein>
<proteinExistence type="predicted"/>
<dbReference type="Gene3D" id="2.120.10.80">
    <property type="entry name" value="Kelch-type beta propeller"/>
    <property type="match status" value="2"/>
</dbReference>
<evidence type="ECO:0008006" key="4">
    <source>
        <dbReference type="Google" id="ProtNLM"/>
    </source>
</evidence>
<organism evidence="2 3">
    <name type="scientific">Paractinoplanes pyxinae</name>
    <dbReference type="NCBI Taxonomy" id="2997416"/>
    <lineage>
        <taxon>Bacteria</taxon>
        <taxon>Bacillati</taxon>
        <taxon>Actinomycetota</taxon>
        <taxon>Actinomycetes</taxon>
        <taxon>Micromonosporales</taxon>
        <taxon>Micromonosporaceae</taxon>
        <taxon>Paractinoplanes</taxon>
    </lineage>
</organism>
<dbReference type="InterPro" id="IPR011043">
    <property type="entry name" value="Gal_Oxase/kelch_b-propeller"/>
</dbReference>
<reference evidence="2" key="1">
    <citation type="submission" date="2022-11" db="EMBL/GenBank/DDBJ databases">
        <authorList>
            <person name="Somphong A."/>
            <person name="Phongsopitanun W."/>
        </authorList>
    </citation>
    <scope>NUCLEOTIDE SEQUENCE</scope>
    <source>
        <strain evidence="2">Pm04-4</strain>
    </source>
</reference>
<dbReference type="EMBL" id="JAPNTZ010000001">
    <property type="protein sequence ID" value="MCY1137094.1"/>
    <property type="molecule type" value="Genomic_DNA"/>
</dbReference>
<evidence type="ECO:0000313" key="2">
    <source>
        <dbReference type="EMBL" id="MCY1137094.1"/>
    </source>
</evidence>
<evidence type="ECO:0000256" key="1">
    <source>
        <dbReference type="SAM" id="SignalP"/>
    </source>
</evidence>
<name>A0ABT4AS67_9ACTN</name>
<dbReference type="PROSITE" id="PS51257">
    <property type="entry name" value="PROKAR_LIPOPROTEIN"/>
    <property type="match status" value="1"/>
</dbReference>
<accession>A0ABT4AS67</accession>
<dbReference type="Proteomes" id="UP001151002">
    <property type="component" value="Unassembled WGS sequence"/>
</dbReference>
<feature type="signal peptide" evidence="1">
    <location>
        <begin position="1"/>
        <end position="25"/>
    </location>
</feature>
<sequence>MRSAWGTAVAAVACGVLALAGCAQPAEPAAEEAAEGWQQVAAGPLSPREQALGLWTGREVLLIGGSDAPPCPPNASCAVNPAPLTDAAALDPATGLWRPIAAPPAPVLGAQGVVIGSTVYVLPYQPRAALLGYRVDQDKWSQLAAPPTFTGGYGLVAAGDRLVAYSGSDENGPDRDYLFDPATKKWTALPDDPLGAGFDRHLAWGGRELLLFDHKLVPNPNADGPALTRVAALDLDRGTWRKLPDLPMLSTGPWLAAGAELVNPTLGGADGGQVGNWGRTYPLGGILDPATGKWSALPDPPGGEGVRSAARTGDAALYPGLVEVVLSTSSRTWEKVSAPPGGDTTGETVVAAGARMVVFGGARWKGEEGKLLNATRIWTPAG</sequence>